<comment type="pathway">
    <text evidence="5">Amino-acid biosynthesis; L-methionine biosynthesis via de novo pathway.</text>
</comment>
<dbReference type="PANTHER" id="PTHR46015">
    <property type="entry name" value="ZGC:172121"/>
    <property type="match status" value="1"/>
</dbReference>
<proteinExistence type="predicted"/>
<dbReference type="EMBL" id="GEDC01028710">
    <property type="protein sequence ID" value="JAS08588.1"/>
    <property type="molecule type" value="Transcribed_RNA"/>
</dbReference>
<keyword evidence="4" id="KW-0862">Zinc</keyword>
<name>A0A1B6DTK3_9HEMI</name>
<dbReference type="GO" id="GO:0009086">
    <property type="term" value="P:methionine biosynthetic process"/>
    <property type="evidence" value="ECO:0007669"/>
    <property type="project" value="TreeGrafter"/>
</dbReference>
<accession>A0A1B6DTK3</accession>
<evidence type="ECO:0000256" key="6">
    <source>
        <dbReference type="PROSITE-ProRule" id="PRU00333"/>
    </source>
</evidence>
<dbReference type="EMBL" id="GEDC01008297">
    <property type="protein sequence ID" value="JAS29001.1"/>
    <property type="molecule type" value="Transcribed_RNA"/>
</dbReference>
<dbReference type="AlphaFoldDB" id="A0A1B6DTK3"/>
<keyword evidence="2" id="KW-0808">Transferase</keyword>
<evidence type="ECO:0000256" key="2">
    <source>
        <dbReference type="ARBA" id="ARBA00022679"/>
    </source>
</evidence>
<dbReference type="Gene3D" id="3.20.20.330">
    <property type="entry name" value="Homocysteine-binding-like domain"/>
    <property type="match status" value="1"/>
</dbReference>
<dbReference type="InterPro" id="IPR003726">
    <property type="entry name" value="HCY_dom"/>
</dbReference>
<feature type="non-terminal residue" evidence="9">
    <location>
        <position position="225"/>
    </location>
</feature>
<evidence type="ECO:0000256" key="4">
    <source>
        <dbReference type="ARBA" id="ARBA00022833"/>
    </source>
</evidence>
<protein>
    <recommendedName>
        <fullName evidence="7">Hcy-binding domain-containing protein</fullName>
    </recommendedName>
</protein>
<dbReference type="InterPro" id="IPR051486">
    <property type="entry name" value="Hcy_S-methyltransferase"/>
</dbReference>
<gene>
    <name evidence="8" type="ORF">g.41983</name>
    <name evidence="9" type="ORF">g.41984</name>
</gene>
<dbReference type="InterPro" id="IPR036589">
    <property type="entry name" value="HCY_dom_sf"/>
</dbReference>
<keyword evidence="1" id="KW-0489">Methyltransferase</keyword>
<evidence type="ECO:0000256" key="5">
    <source>
        <dbReference type="ARBA" id="ARBA00034478"/>
    </source>
</evidence>
<dbReference type="GO" id="GO:0033528">
    <property type="term" value="P:S-methylmethionine cycle"/>
    <property type="evidence" value="ECO:0007669"/>
    <property type="project" value="TreeGrafter"/>
</dbReference>
<reference evidence="9" key="1">
    <citation type="submission" date="2015-12" db="EMBL/GenBank/DDBJ databases">
        <title>De novo transcriptome assembly of four potential Pierce s Disease insect vectors from Arizona vineyards.</title>
        <authorList>
            <person name="Tassone E.E."/>
        </authorList>
    </citation>
    <scope>NUCLEOTIDE SEQUENCE</scope>
</reference>
<keyword evidence="3" id="KW-0479">Metal-binding</keyword>
<dbReference type="GO" id="GO:0032259">
    <property type="term" value="P:methylation"/>
    <property type="evidence" value="ECO:0007669"/>
    <property type="project" value="UniProtKB-KW"/>
</dbReference>
<dbReference type="PROSITE" id="PS50970">
    <property type="entry name" value="HCY"/>
    <property type="match status" value="1"/>
</dbReference>
<evidence type="ECO:0000256" key="3">
    <source>
        <dbReference type="ARBA" id="ARBA00022723"/>
    </source>
</evidence>
<evidence type="ECO:0000313" key="8">
    <source>
        <dbReference type="EMBL" id="JAS08588.1"/>
    </source>
</evidence>
<dbReference type="GO" id="GO:0046872">
    <property type="term" value="F:metal ion binding"/>
    <property type="evidence" value="ECO:0007669"/>
    <property type="project" value="UniProtKB-KW"/>
</dbReference>
<evidence type="ECO:0000313" key="9">
    <source>
        <dbReference type="EMBL" id="JAS29001.1"/>
    </source>
</evidence>
<dbReference type="PANTHER" id="PTHR46015:SF1">
    <property type="entry name" value="HOMOCYSTEINE S-METHYLTRANSFERASE-LIKE ISOFORM 1"/>
    <property type="match status" value="1"/>
</dbReference>
<organism evidence="9">
    <name type="scientific">Clastoptera arizonana</name>
    <name type="common">Arizona spittle bug</name>
    <dbReference type="NCBI Taxonomy" id="38151"/>
    <lineage>
        <taxon>Eukaryota</taxon>
        <taxon>Metazoa</taxon>
        <taxon>Ecdysozoa</taxon>
        <taxon>Arthropoda</taxon>
        <taxon>Hexapoda</taxon>
        <taxon>Insecta</taxon>
        <taxon>Pterygota</taxon>
        <taxon>Neoptera</taxon>
        <taxon>Paraneoptera</taxon>
        <taxon>Hemiptera</taxon>
        <taxon>Auchenorrhyncha</taxon>
        <taxon>Cercopoidea</taxon>
        <taxon>Clastopteridae</taxon>
        <taxon>Clastoptera</taxon>
    </lineage>
</organism>
<dbReference type="GO" id="GO:0008898">
    <property type="term" value="F:S-adenosylmethionine-homocysteine S-methyltransferase activity"/>
    <property type="evidence" value="ECO:0007669"/>
    <property type="project" value="TreeGrafter"/>
</dbReference>
<evidence type="ECO:0000259" key="7">
    <source>
        <dbReference type="PROSITE" id="PS50970"/>
    </source>
</evidence>
<feature type="domain" description="Hcy-binding" evidence="7">
    <location>
        <begin position="1"/>
        <end position="225"/>
    </location>
</feature>
<evidence type="ECO:0000256" key="1">
    <source>
        <dbReference type="ARBA" id="ARBA00022603"/>
    </source>
</evidence>
<comment type="caution">
    <text evidence="6">Lacks conserved residue(s) required for the propagation of feature annotation.</text>
</comment>
<dbReference type="SUPFAM" id="SSF82282">
    <property type="entry name" value="Homocysteine S-methyltransferase"/>
    <property type="match status" value="1"/>
</dbReference>
<sequence length="225" mass="25040">MSSVKLVGNGFYNQLGKITGAKLEDHPLWAARFLKDDEEAFIQANRDTIKAGTDLVTTGTYQGSVTGFQKYMNLSEEEGINLIKRSVYLARKAIELERPNLPGGERDKELLVYGSVGSYGAWLHDGSEYRGEFIDSVSADTIRTWHIPRIQALIEAGVDIIAFETIPAIEEAEILLNIIKDYPSVKTWISFTCKDNQHISRGNKISDAASRCWEVNSKQLLAVGV</sequence>
<dbReference type="Pfam" id="PF02574">
    <property type="entry name" value="S-methyl_trans"/>
    <property type="match status" value="1"/>
</dbReference>